<protein>
    <submittedName>
        <fullName evidence="3">Uncharacterized protein</fullName>
    </submittedName>
</protein>
<dbReference type="InterPro" id="IPR012340">
    <property type="entry name" value="NA-bd_OB-fold"/>
</dbReference>
<evidence type="ECO:0000256" key="1">
    <source>
        <dbReference type="ARBA" id="ARBA00023125"/>
    </source>
</evidence>
<keyword evidence="1" id="KW-0238">DNA-binding</keyword>
<proteinExistence type="predicted"/>
<reference evidence="3" key="1">
    <citation type="submission" date="2021-01" db="EMBL/GenBank/DDBJ databases">
        <authorList>
            <person name="Corre E."/>
            <person name="Pelletier E."/>
            <person name="Niang G."/>
            <person name="Scheremetjew M."/>
            <person name="Finn R."/>
            <person name="Kale V."/>
            <person name="Holt S."/>
            <person name="Cochrane G."/>
            <person name="Meng A."/>
            <person name="Brown T."/>
            <person name="Cohen L."/>
        </authorList>
    </citation>
    <scope>NUCLEOTIDE SEQUENCE</scope>
    <source>
        <strain evidence="3">WS</strain>
    </source>
</reference>
<gene>
    <name evidence="3" type="ORF">PCOS0759_LOCUS9170</name>
</gene>
<dbReference type="GO" id="GO:0044818">
    <property type="term" value="P:mitotic G2/M transition checkpoint"/>
    <property type="evidence" value="ECO:0007669"/>
    <property type="project" value="TreeGrafter"/>
</dbReference>
<dbReference type="GO" id="GO:0000724">
    <property type="term" value="P:double-strand break repair via homologous recombination"/>
    <property type="evidence" value="ECO:0007669"/>
    <property type="project" value="TreeGrafter"/>
</dbReference>
<dbReference type="EMBL" id="HBGD01011132">
    <property type="protein sequence ID" value="CAD9085916.1"/>
    <property type="molecule type" value="Transcribed_RNA"/>
</dbReference>
<dbReference type="SUPFAM" id="SSF50249">
    <property type="entry name" value="Nucleic acid-binding proteins"/>
    <property type="match status" value="1"/>
</dbReference>
<organism evidence="3">
    <name type="scientific">Percolomonas cosmopolitus</name>
    <dbReference type="NCBI Taxonomy" id="63605"/>
    <lineage>
        <taxon>Eukaryota</taxon>
        <taxon>Discoba</taxon>
        <taxon>Heterolobosea</taxon>
        <taxon>Tetramitia</taxon>
        <taxon>Eutetramitia</taxon>
        <taxon>Percolomonadidae</taxon>
        <taxon>Percolomonas</taxon>
    </lineage>
</organism>
<feature type="compositionally biased region" description="Polar residues" evidence="2">
    <location>
        <begin position="153"/>
        <end position="167"/>
    </location>
</feature>
<evidence type="ECO:0000256" key="2">
    <source>
        <dbReference type="SAM" id="MobiDB-lite"/>
    </source>
</evidence>
<dbReference type="InterPro" id="IPR051231">
    <property type="entry name" value="SOSS-B"/>
</dbReference>
<dbReference type="AlphaFoldDB" id="A0A7S1KUC9"/>
<dbReference type="PANTHER" id="PTHR13356">
    <property type="entry name" value="OB FOLD NUCLEIC ACID BINDING PROTEIN-RELATED"/>
    <property type="match status" value="1"/>
</dbReference>
<feature type="region of interest" description="Disordered" evidence="2">
    <location>
        <begin position="143"/>
        <end position="167"/>
    </location>
</feature>
<dbReference type="GO" id="GO:0070876">
    <property type="term" value="C:SOSS complex"/>
    <property type="evidence" value="ECO:0007669"/>
    <property type="project" value="TreeGrafter"/>
</dbReference>
<name>A0A7S1KUC9_9EUKA</name>
<accession>A0A7S1KUC9</accession>
<evidence type="ECO:0000313" key="3">
    <source>
        <dbReference type="EMBL" id="CAD9085916.1"/>
    </source>
</evidence>
<dbReference type="GO" id="GO:0003677">
    <property type="term" value="F:DNA binding"/>
    <property type="evidence" value="ECO:0007669"/>
    <property type="project" value="UniProtKB-KW"/>
</dbReference>
<dbReference type="GO" id="GO:0010212">
    <property type="term" value="P:response to ionizing radiation"/>
    <property type="evidence" value="ECO:0007669"/>
    <property type="project" value="TreeGrafter"/>
</dbReference>
<sequence>MQSPVQSQQHQQLMNYYNSILQKREQIKKTTAPLQFMKIIHMKPGMSKSEDFNTSFVVLDRYQPIQTKKDIIDQFLVADETAAIRLSLFEGRGVGLQPGDIVTLHYGHCSVWKGNLVLYAGRKGILTRTGRFTMLFNERRNMSQDDWEEDPPGSNNYKLKASQQNVQ</sequence>
<dbReference type="Gene3D" id="2.40.50.140">
    <property type="entry name" value="Nucleic acid-binding proteins"/>
    <property type="match status" value="1"/>
</dbReference>
<dbReference type="PANTHER" id="PTHR13356:SF0">
    <property type="entry name" value="SOSS COMPLEX SUBUNIT B HOMOLOG"/>
    <property type="match status" value="1"/>
</dbReference>